<evidence type="ECO:0000256" key="1">
    <source>
        <dbReference type="SAM" id="Phobius"/>
    </source>
</evidence>
<dbReference type="EMBL" id="JBBDGN010000007">
    <property type="protein sequence ID" value="MEJ1091782.1"/>
    <property type="molecule type" value="Genomic_DNA"/>
</dbReference>
<dbReference type="RefSeq" id="WP_337319621.1">
    <property type="nucleotide sequence ID" value="NZ_JBBDGN010000007.1"/>
</dbReference>
<keyword evidence="1" id="KW-1133">Transmembrane helix</keyword>
<proteinExistence type="predicted"/>
<sequence>MAVRPDNKRLRRILLGVLGLVVGAGAFILIFVLAPASTDPGRVGQILGSVGGAAGAIGLVLLIWGLFTRPVTPRADDPRWAQPPQG</sequence>
<feature type="transmembrane region" description="Helical" evidence="1">
    <location>
        <begin position="12"/>
        <end position="34"/>
    </location>
</feature>
<name>A0ABU8LN83_9MICO</name>
<evidence type="ECO:0000313" key="3">
    <source>
        <dbReference type="Proteomes" id="UP001366085"/>
    </source>
</evidence>
<evidence type="ECO:0000313" key="2">
    <source>
        <dbReference type="EMBL" id="MEJ1091782.1"/>
    </source>
</evidence>
<protein>
    <submittedName>
        <fullName evidence="2">Uncharacterized protein</fullName>
    </submittedName>
</protein>
<comment type="caution">
    <text evidence="2">The sequence shown here is derived from an EMBL/GenBank/DDBJ whole genome shotgun (WGS) entry which is preliminary data.</text>
</comment>
<dbReference type="Proteomes" id="UP001366085">
    <property type="component" value="Unassembled WGS sequence"/>
</dbReference>
<keyword evidence="3" id="KW-1185">Reference proteome</keyword>
<organism evidence="2 3">
    <name type="scientific">Microbacterium istanbulense</name>
    <dbReference type="NCBI Taxonomy" id="3122049"/>
    <lineage>
        <taxon>Bacteria</taxon>
        <taxon>Bacillati</taxon>
        <taxon>Actinomycetota</taxon>
        <taxon>Actinomycetes</taxon>
        <taxon>Micrococcales</taxon>
        <taxon>Microbacteriaceae</taxon>
        <taxon>Microbacterium</taxon>
    </lineage>
</organism>
<feature type="transmembrane region" description="Helical" evidence="1">
    <location>
        <begin position="46"/>
        <end position="67"/>
    </location>
</feature>
<reference evidence="2 3" key="1">
    <citation type="submission" date="2024-02" db="EMBL/GenBank/DDBJ databases">
        <authorList>
            <person name="Saticioglu I.B."/>
        </authorList>
    </citation>
    <scope>NUCLEOTIDE SEQUENCE [LARGE SCALE GENOMIC DNA]</scope>
    <source>
        <strain evidence="2 3">Mu-43</strain>
    </source>
</reference>
<accession>A0ABU8LN83</accession>
<gene>
    <name evidence="2" type="ORF">WDU93_08740</name>
</gene>
<keyword evidence="1" id="KW-0472">Membrane</keyword>
<keyword evidence="1" id="KW-0812">Transmembrane</keyword>